<dbReference type="Pfam" id="PF06445">
    <property type="entry name" value="GyrI-like"/>
    <property type="match status" value="1"/>
</dbReference>
<accession>A0A8J3ZT77</accession>
<dbReference type="PROSITE" id="PS01124">
    <property type="entry name" value="HTH_ARAC_FAMILY_2"/>
    <property type="match status" value="1"/>
</dbReference>
<dbReference type="InterPro" id="IPR050908">
    <property type="entry name" value="SmbC-like"/>
</dbReference>
<dbReference type="InterPro" id="IPR018060">
    <property type="entry name" value="HTH_AraC"/>
</dbReference>
<feature type="region of interest" description="Disordered" evidence="4">
    <location>
        <begin position="267"/>
        <end position="302"/>
    </location>
</feature>
<name>A0A8J3ZT77_9ACTN</name>
<evidence type="ECO:0000256" key="1">
    <source>
        <dbReference type="ARBA" id="ARBA00023015"/>
    </source>
</evidence>
<dbReference type="InterPro" id="IPR009057">
    <property type="entry name" value="Homeodomain-like_sf"/>
</dbReference>
<dbReference type="EMBL" id="BOPH01000022">
    <property type="protein sequence ID" value="GIJ67041.1"/>
    <property type="molecule type" value="Genomic_DNA"/>
</dbReference>
<dbReference type="GO" id="GO:0043565">
    <property type="term" value="F:sequence-specific DNA binding"/>
    <property type="evidence" value="ECO:0007669"/>
    <property type="project" value="InterPro"/>
</dbReference>
<protein>
    <recommendedName>
        <fullName evidence="5">HTH araC/xylS-type domain-containing protein</fullName>
    </recommendedName>
</protein>
<dbReference type="SUPFAM" id="SSF46689">
    <property type="entry name" value="Homeodomain-like"/>
    <property type="match status" value="2"/>
</dbReference>
<dbReference type="SMART" id="SM00871">
    <property type="entry name" value="AraC_E_bind"/>
    <property type="match status" value="1"/>
</dbReference>
<keyword evidence="3" id="KW-0804">Transcription</keyword>
<sequence>MAPASDILRLLAAVNDRRSGDVSLAALAALAHRSPFPLHRAFRRVTGETPKTYTARVRLARAAADLLTTRRPVAEIAFDHGFGSHEVFTRAFARYFGVTPRTYRVRGLHTGPTASGPAAAATHAATVTTVAPCIGLYRMTTTERSPSMPVDIVVKDQPEMYALIMRRRISRDEIAATLSEFLPTVFGYAQRHGLAMAGPPFTRYPEVGMGSLVLEAGVPLVAPPPASPEGGIEALTIPAGPAAVTVHRGPYDTLPETYRELEAWLEREGRSASGPPREIYVTDPGEHPDPATWETEVVQPLA</sequence>
<keyword evidence="1" id="KW-0805">Transcription regulation</keyword>
<dbReference type="SUPFAM" id="SSF55136">
    <property type="entry name" value="Probable bacterial effector-binding domain"/>
    <property type="match status" value="1"/>
</dbReference>
<dbReference type="RefSeq" id="WP_203927002.1">
    <property type="nucleotide sequence ID" value="NZ_BOPH01000022.1"/>
</dbReference>
<dbReference type="GO" id="GO:0003700">
    <property type="term" value="F:DNA-binding transcription factor activity"/>
    <property type="evidence" value="ECO:0007669"/>
    <property type="project" value="InterPro"/>
</dbReference>
<evidence type="ECO:0000259" key="5">
    <source>
        <dbReference type="PROSITE" id="PS01124"/>
    </source>
</evidence>
<feature type="domain" description="HTH araC/xylS-type" evidence="5">
    <location>
        <begin position="8"/>
        <end position="106"/>
    </location>
</feature>
<dbReference type="InterPro" id="IPR029442">
    <property type="entry name" value="GyrI-like"/>
</dbReference>
<proteinExistence type="predicted"/>
<gene>
    <name evidence="6" type="ORF">Voc01_019580</name>
</gene>
<evidence type="ECO:0000256" key="2">
    <source>
        <dbReference type="ARBA" id="ARBA00023125"/>
    </source>
</evidence>
<dbReference type="Pfam" id="PF12833">
    <property type="entry name" value="HTH_18"/>
    <property type="match status" value="1"/>
</dbReference>
<dbReference type="InterPro" id="IPR018062">
    <property type="entry name" value="HTH_AraC-typ_CS"/>
</dbReference>
<dbReference type="PANTHER" id="PTHR40055:SF1">
    <property type="entry name" value="TRANSCRIPTIONAL REGULATOR YGIV-RELATED"/>
    <property type="match status" value="1"/>
</dbReference>
<evidence type="ECO:0000256" key="3">
    <source>
        <dbReference type="ARBA" id="ARBA00023163"/>
    </source>
</evidence>
<evidence type="ECO:0000313" key="6">
    <source>
        <dbReference type="EMBL" id="GIJ67041.1"/>
    </source>
</evidence>
<dbReference type="Gene3D" id="3.20.80.10">
    <property type="entry name" value="Regulatory factor, effector binding domain"/>
    <property type="match status" value="1"/>
</dbReference>
<comment type="caution">
    <text evidence="6">The sequence shown here is derived from an EMBL/GenBank/DDBJ whole genome shotgun (WGS) entry which is preliminary data.</text>
</comment>
<dbReference type="PRINTS" id="PR00032">
    <property type="entry name" value="HTHARAC"/>
</dbReference>
<dbReference type="SMART" id="SM00342">
    <property type="entry name" value="HTH_ARAC"/>
    <property type="match status" value="1"/>
</dbReference>
<dbReference type="InterPro" id="IPR010499">
    <property type="entry name" value="AraC_E-bd"/>
</dbReference>
<reference evidence="6" key="1">
    <citation type="submission" date="2021-01" db="EMBL/GenBank/DDBJ databases">
        <title>Whole genome shotgun sequence of Virgisporangium ochraceum NBRC 16418.</title>
        <authorList>
            <person name="Komaki H."/>
            <person name="Tamura T."/>
        </authorList>
    </citation>
    <scope>NUCLEOTIDE SEQUENCE</scope>
    <source>
        <strain evidence="6">NBRC 16418</strain>
    </source>
</reference>
<keyword evidence="7" id="KW-1185">Reference proteome</keyword>
<evidence type="ECO:0000256" key="4">
    <source>
        <dbReference type="SAM" id="MobiDB-lite"/>
    </source>
</evidence>
<evidence type="ECO:0000313" key="7">
    <source>
        <dbReference type="Proteomes" id="UP000635606"/>
    </source>
</evidence>
<dbReference type="PANTHER" id="PTHR40055">
    <property type="entry name" value="TRANSCRIPTIONAL REGULATOR YGIV-RELATED"/>
    <property type="match status" value="1"/>
</dbReference>
<dbReference type="PROSITE" id="PS00041">
    <property type="entry name" value="HTH_ARAC_FAMILY_1"/>
    <property type="match status" value="1"/>
</dbReference>
<dbReference type="InterPro" id="IPR011256">
    <property type="entry name" value="Reg_factor_effector_dom_sf"/>
</dbReference>
<dbReference type="Proteomes" id="UP000635606">
    <property type="component" value="Unassembled WGS sequence"/>
</dbReference>
<keyword evidence="2" id="KW-0238">DNA-binding</keyword>
<organism evidence="6 7">
    <name type="scientific">Virgisporangium ochraceum</name>
    <dbReference type="NCBI Taxonomy" id="65505"/>
    <lineage>
        <taxon>Bacteria</taxon>
        <taxon>Bacillati</taxon>
        <taxon>Actinomycetota</taxon>
        <taxon>Actinomycetes</taxon>
        <taxon>Micromonosporales</taxon>
        <taxon>Micromonosporaceae</taxon>
        <taxon>Virgisporangium</taxon>
    </lineage>
</organism>
<dbReference type="AlphaFoldDB" id="A0A8J3ZT77"/>
<dbReference type="Gene3D" id="1.10.10.60">
    <property type="entry name" value="Homeodomain-like"/>
    <property type="match status" value="2"/>
</dbReference>
<dbReference type="InterPro" id="IPR020449">
    <property type="entry name" value="Tscrpt_reg_AraC-type_HTH"/>
</dbReference>